<evidence type="ECO:0000256" key="7">
    <source>
        <dbReference type="ARBA" id="ARBA00022927"/>
    </source>
</evidence>
<dbReference type="RefSeq" id="WP_101359811.1">
    <property type="nucleotide sequence ID" value="NZ_NKXO01000060.1"/>
</dbReference>
<evidence type="ECO:0000313" key="13">
    <source>
        <dbReference type="Proteomes" id="UP000233387"/>
    </source>
</evidence>
<keyword evidence="3" id="KW-0813">Transport</keyword>
<dbReference type="GO" id="GO:0098797">
    <property type="term" value="C:plasma membrane protein complex"/>
    <property type="evidence" value="ECO:0007669"/>
    <property type="project" value="TreeGrafter"/>
</dbReference>
<comment type="subcellular location">
    <subcellularLocation>
        <location evidence="1">Cell inner membrane</location>
        <topology evidence="1">Single-pass membrane protein</topology>
        <orientation evidence="1">Periplasmic side</orientation>
    </subcellularLocation>
</comment>
<dbReference type="OrthoDB" id="1039448at2"/>
<dbReference type="InterPro" id="IPR051045">
    <property type="entry name" value="TonB-dependent_transducer"/>
</dbReference>
<evidence type="ECO:0000256" key="2">
    <source>
        <dbReference type="ARBA" id="ARBA00006555"/>
    </source>
</evidence>
<keyword evidence="9" id="KW-0472">Membrane</keyword>
<name>A0A2N3I4R8_9BACT</name>
<feature type="domain" description="TonB C-terminal" evidence="11">
    <location>
        <begin position="43"/>
        <end position="134"/>
    </location>
</feature>
<evidence type="ECO:0000256" key="4">
    <source>
        <dbReference type="ARBA" id="ARBA00022475"/>
    </source>
</evidence>
<organism evidence="12 13">
    <name type="scientific">Raineya orbicola</name>
    <dbReference type="NCBI Taxonomy" id="2016530"/>
    <lineage>
        <taxon>Bacteria</taxon>
        <taxon>Pseudomonadati</taxon>
        <taxon>Bacteroidota</taxon>
        <taxon>Cytophagia</taxon>
        <taxon>Cytophagales</taxon>
        <taxon>Raineyaceae</taxon>
        <taxon>Raineya</taxon>
    </lineage>
</organism>
<evidence type="ECO:0000256" key="10">
    <source>
        <dbReference type="SAM" id="SignalP"/>
    </source>
</evidence>
<keyword evidence="10" id="KW-0732">Signal</keyword>
<dbReference type="GO" id="GO:0015031">
    <property type="term" value="P:protein transport"/>
    <property type="evidence" value="ECO:0007669"/>
    <property type="project" value="UniProtKB-KW"/>
</dbReference>
<protein>
    <submittedName>
        <fullName evidence="12">TonB family C-terminal domain</fullName>
    </submittedName>
</protein>
<keyword evidence="7" id="KW-0653">Protein transport</keyword>
<dbReference type="GO" id="GO:0055085">
    <property type="term" value="P:transmembrane transport"/>
    <property type="evidence" value="ECO:0007669"/>
    <property type="project" value="InterPro"/>
</dbReference>
<evidence type="ECO:0000259" key="11">
    <source>
        <dbReference type="PROSITE" id="PS52015"/>
    </source>
</evidence>
<keyword evidence="4" id="KW-1003">Cell membrane</keyword>
<keyword evidence="6" id="KW-0812">Transmembrane</keyword>
<keyword evidence="8" id="KW-1133">Transmembrane helix</keyword>
<dbReference type="PANTHER" id="PTHR33446:SF2">
    <property type="entry name" value="PROTEIN TONB"/>
    <property type="match status" value="1"/>
</dbReference>
<feature type="signal peptide" evidence="10">
    <location>
        <begin position="1"/>
        <end position="21"/>
    </location>
</feature>
<evidence type="ECO:0000256" key="8">
    <source>
        <dbReference type="ARBA" id="ARBA00022989"/>
    </source>
</evidence>
<keyword evidence="13" id="KW-1185">Reference proteome</keyword>
<keyword evidence="5" id="KW-0997">Cell inner membrane</keyword>
<evidence type="ECO:0000256" key="5">
    <source>
        <dbReference type="ARBA" id="ARBA00022519"/>
    </source>
</evidence>
<dbReference type="InterPro" id="IPR006260">
    <property type="entry name" value="TonB/TolA_C"/>
</dbReference>
<dbReference type="Pfam" id="PF03544">
    <property type="entry name" value="TonB_C"/>
    <property type="match status" value="1"/>
</dbReference>
<dbReference type="InterPro" id="IPR037682">
    <property type="entry name" value="TonB_C"/>
</dbReference>
<dbReference type="AlphaFoldDB" id="A0A2N3I4R8"/>
<sequence>MFQWLAIVFFSLYCCVLQAQAQDNSVLQDTIYTVAEVMPQPEGGYAKFYKYLQENLYYTQEALDKKIEGYVFVGFVVDKKGNLHNIKIIKGLGYGLDEEVIRVFSESPPWVAGYNKNTPVNVKMTFQVVFKLPR</sequence>
<comment type="caution">
    <text evidence="12">The sequence shown here is derived from an EMBL/GenBank/DDBJ whole genome shotgun (WGS) entry which is preliminary data.</text>
</comment>
<feature type="chain" id="PRO_5014865457" evidence="10">
    <location>
        <begin position="22"/>
        <end position="134"/>
    </location>
</feature>
<evidence type="ECO:0000313" key="12">
    <source>
        <dbReference type="EMBL" id="PKQ65309.1"/>
    </source>
</evidence>
<dbReference type="SUPFAM" id="SSF74653">
    <property type="entry name" value="TolA/TonB C-terminal domain"/>
    <property type="match status" value="1"/>
</dbReference>
<dbReference type="Proteomes" id="UP000233387">
    <property type="component" value="Unassembled WGS sequence"/>
</dbReference>
<dbReference type="GO" id="GO:0031992">
    <property type="term" value="F:energy transducer activity"/>
    <property type="evidence" value="ECO:0007669"/>
    <property type="project" value="TreeGrafter"/>
</dbReference>
<dbReference type="PANTHER" id="PTHR33446">
    <property type="entry name" value="PROTEIN TONB-RELATED"/>
    <property type="match status" value="1"/>
</dbReference>
<dbReference type="PROSITE" id="PS52015">
    <property type="entry name" value="TONB_CTD"/>
    <property type="match status" value="1"/>
</dbReference>
<evidence type="ECO:0000256" key="6">
    <source>
        <dbReference type="ARBA" id="ARBA00022692"/>
    </source>
</evidence>
<accession>A0A2N3I4R8</accession>
<dbReference type="NCBIfam" id="TIGR01352">
    <property type="entry name" value="tonB_Cterm"/>
    <property type="match status" value="1"/>
</dbReference>
<proteinExistence type="inferred from homology"/>
<dbReference type="EMBL" id="NKXO01000060">
    <property type="protein sequence ID" value="PKQ65309.1"/>
    <property type="molecule type" value="Genomic_DNA"/>
</dbReference>
<gene>
    <name evidence="12" type="ORF">Rain11_2554</name>
</gene>
<comment type="similarity">
    <text evidence="2">Belongs to the TonB family.</text>
</comment>
<evidence type="ECO:0000256" key="1">
    <source>
        <dbReference type="ARBA" id="ARBA00004383"/>
    </source>
</evidence>
<evidence type="ECO:0000256" key="9">
    <source>
        <dbReference type="ARBA" id="ARBA00023136"/>
    </source>
</evidence>
<dbReference type="Gene3D" id="3.30.1150.10">
    <property type="match status" value="1"/>
</dbReference>
<reference evidence="12 13" key="1">
    <citation type="submission" date="2017-06" db="EMBL/GenBank/DDBJ databases">
        <title>Raineya orbicola gen. nov., sp. nov. a slightly thermophilic bacterium of the phylum Bacteroidetes and the description of Raineyaceae fam. nov.</title>
        <authorList>
            <person name="Albuquerque L."/>
            <person name="Polonia A.R.M."/>
            <person name="Barroso C."/>
            <person name="Froufe H.J.C."/>
            <person name="Lage O."/>
            <person name="Lobo-Da-Cunha A."/>
            <person name="Egas C."/>
            <person name="Da Costa M.S."/>
        </authorList>
    </citation>
    <scope>NUCLEOTIDE SEQUENCE [LARGE SCALE GENOMIC DNA]</scope>
    <source>
        <strain evidence="12 13">SPSPC-11</strain>
    </source>
</reference>
<evidence type="ECO:0000256" key="3">
    <source>
        <dbReference type="ARBA" id="ARBA00022448"/>
    </source>
</evidence>